<dbReference type="InterPro" id="IPR007577">
    <property type="entry name" value="GlycoTrfase_DXD_sugar-bd_CS"/>
</dbReference>
<dbReference type="GO" id="GO:0016020">
    <property type="term" value="C:membrane"/>
    <property type="evidence" value="ECO:0007669"/>
    <property type="project" value="GOC"/>
</dbReference>
<dbReference type="EMBL" id="LN483332">
    <property type="protein sequence ID" value="CED85464.1"/>
    <property type="molecule type" value="Genomic_DNA"/>
</dbReference>
<proteinExistence type="inferred from homology"/>
<feature type="compositionally biased region" description="Low complexity" evidence="3">
    <location>
        <begin position="569"/>
        <end position="581"/>
    </location>
</feature>
<reference evidence="5" key="1">
    <citation type="submission" date="2014-08" db="EMBL/GenBank/DDBJ databases">
        <authorList>
            <person name="Sharma Rahul"/>
            <person name="Thines Marco"/>
        </authorList>
    </citation>
    <scope>NUCLEOTIDE SEQUENCE</scope>
</reference>
<keyword evidence="2 5" id="KW-0808">Transferase</keyword>
<feature type="compositionally biased region" description="Low complexity" evidence="3">
    <location>
        <begin position="523"/>
        <end position="549"/>
    </location>
</feature>
<dbReference type="InterPro" id="IPR029044">
    <property type="entry name" value="Nucleotide-diphossugar_trans"/>
</dbReference>
<dbReference type="Pfam" id="PF04488">
    <property type="entry name" value="Gly_transf_sug"/>
    <property type="match status" value="1"/>
</dbReference>
<dbReference type="AlphaFoldDB" id="A0A0F7SXJ2"/>
<evidence type="ECO:0000256" key="3">
    <source>
        <dbReference type="SAM" id="MobiDB-lite"/>
    </source>
</evidence>
<feature type="compositionally biased region" description="Low complexity" evidence="3">
    <location>
        <begin position="491"/>
        <end position="502"/>
    </location>
</feature>
<dbReference type="GO" id="GO:0051999">
    <property type="term" value="P:mannosyl-inositol phosphorylceramide biosynthetic process"/>
    <property type="evidence" value="ECO:0007669"/>
    <property type="project" value="TreeGrafter"/>
</dbReference>
<dbReference type="PANTHER" id="PTHR32385:SF15">
    <property type="entry name" value="INOSITOL PHOSPHOCERAMIDE MANNOSYLTRANSFERASE 1"/>
    <property type="match status" value="1"/>
</dbReference>
<feature type="transmembrane region" description="Helical" evidence="4">
    <location>
        <begin position="326"/>
        <end position="344"/>
    </location>
</feature>
<comment type="similarity">
    <text evidence="1">Belongs to the glycosyltransferase 32 family.</text>
</comment>
<sequence>MASSKQTRYRRPLFVFIILLAIFLVGTVIVLSSVTWFFGVPNWSLLSERDVPYAPGEVWKGLDRSNDGNASWAADNWSGHVQLTEDWTRLEHIKPLEGERIPRIIHQTWMNDELPLKWRDVYKECRRGLPNYTYHLWTDSASRAFIVAHYPSFLATFDSYQYPIQRADAIRYFVLYHFGGIYMDLDVGCKRDLGPLLKGDWDVVLAKTIPVGVSNDIMLSSKRSAFMEMTIHGLITFNHDYITNYPTVMFSTGPMFLSAQYSLYTSSHPLSPVNPTLEIRVMPKSLYGKNASPEEAPHAFFSHFYGSSWHADDSGFIIFLGRRGKWLMRLGVLVVTLGSIWLIWMRGRGAVRKSSGGLRRLVFSLGDTAAGMAGPAAAGGTYQLLSFLPSSSSSDTSSAHTSPLTSPTVPLPSPLLPFSLDMSTPSSTAHSAGLGSRPSSPTPSSAIAHAFRRAANTYSIPAIFFSTVSSTSSPSALGSRRPSFQGLPTVASSASYPGSYSSRRTQPKRGVLFFLPAFLTPVQQSQSPSPYSSVPSSSTSSSAATPRTSMQTSYHQQSTLHDLADGNNSSSSTATITTESAHFLVPPLSEKQEPGELIRGKTPPPSYERTDTRPLGSREKAVTKRVDDEWDDWAEEDEDRTP</sequence>
<keyword evidence="4" id="KW-0812">Transmembrane</keyword>
<organism evidence="5">
    <name type="scientific">Phaffia rhodozyma</name>
    <name type="common">Yeast</name>
    <name type="synonym">Xanthophyllomyces dendrorhous</name>
    <dbReference type="NCBI Taxonomy" id="264483"/>
    <lineage>
        <taxon>Eukaryota</taxon>
        <taxon>Fungi</taxon>
        <taxon>Dikarya</taxon>
        <taxon>Basidiomycota</taxon>
        <taxon>Agaricomycotina</taxon>
        <taxon>Tremellomycetes</taxon>
        <taxon>Cystofilobasidiales</taxon>
        <taxon>Mrakiaceae</taxon>
        <taxon>Phaffia</taxon>
    </lineage>
</organism>
<dbReference type="SUPFAM" id="SSF53448">
    <property type="entry name" value="Nucleotide-diphospho-sugar transferases"/>
    <property type="match status" value="1"/>
</dbReference>
<dbReference type="GO" id="GO:0000030">
    <property type="term" value="F:mannosyltransferase activity"/>
    <property type="evidence" value="ECO:0007669"/>
    <property type="project" value="TreeGrafter"/>
</dbReference>
<feature type="compositionally biased region" description="Polar residues" evidence="3">
    <location>
        <begin position="550"/>
        <end position="560"/>
    </location>
</feature>
<feature type="region of interest" description="Disordered" evidence="3">
    <location>
        <begin position="471"/>
        <end position="504"/>
    </location>
</feature>
<keyword evidence="4" id="KW-1133">Transmembrane helix</keyword>
<accession>A0A0F7SXJ2</accession>
<feature type="region of interest" description="Disordered" evidence="3">
    <location>
        <begin position="523"/>
        <end position="642"/>
    </location>
</feature>
<dbReference type="FunFam" id="3.90.550.20:FF:000005">
    <property type="entry name" value="Unplaced genomic scaffold supercont1.17, whole genome shotgun sequence"/>
    <property type="match status" value="1"/>
</dbReference>
<dbReference type="Gene3D" id="3.90.550.20">
    <property type="match status" value="1"/>
</dbReference>
<feature type="transmembrane region" description="Helical" evidence="4">
    <location>
        <begin position="12"/>
        <end position="38"/>
    </location>
</feature>
<feature type="compositionally biased region" description="Acidic residues" evidence="3">
    <location>
        <begin position="628"/>
        <end position="642"/>
    </location>
</feature>
<feature type="compositionally biased region" description="Basic and acidic residues" evidence="3">
    <location>
        <begin position="608"/>
        <end position="627"/>
    </location>
</feature>
<evidence type="ECO:0000256" key="4">
    <source>
        <dbReference type="SAM" id="Phobius"/>
    </source>
</evidence>
<evidence type="ECO:0000256" key="2">
    <source>
        <dbReference type="ARBA" id="ARBA00022679"/>
    </source>
</evidence>
<dbReference type="InterPro" id="IPR051706">
    <property type="entry name" value="Glycosyltransferase_domain"/>
</dbReference>
<evidence type="ECO:0000256" key="1">
    <source>
        <dbReference type="ARBA" id="ARBA00009003"/>
    </source>
</evidence>
<dbReference type="PANTHER" id="PTHR32385">
    <property type="entry name" value="MANNOSYL PHOSPHORYLINOSITOL CERAMIDE SYNTHASE"/>
    <property type="match status" value="1"/>
</dbReference>
<evidence type="ECO:0000313" key="5">
    <source>
        <dbReference type="EMBL" id="CED85464.1"/>
    </source>
</evidence>
<name>A0A0F7SXJ2_PHARH</name>
<feature type="compositionally biased region" description="Basic and acidic residues" evidence="3">
    <location>
        <begin position="590"/>
        <end position="599"/>
    </location>
</feature>
<protein>
    <submittedName>
        <fullName evidence="5">Glycosyltransferase, DXD sugar-binding motif</fullName>
    </submittedName>
</protein>
<feature type="region of interest" description="Disordered" evidence="3">
    <location>
        <begin position="424"/>
        <end position="445"/>
    </location>
</feature>
<keyword evidence="4" id="KW-0472">Membrane</keyword>